<dbReference type="RefSeq" id="WP_209141431.1">
    <property type="nucleotide sequence ID" value="NZ_JAGHKO010000006.1"/>
</dbReference>
<dbReference type="PANTHER" id="PTHR37841:SF1">
    <property type="entry name" value="DUF3298 DOMAIN-CONTAINING PROTEIN"/>
    <property type="match status" value="1"/>
</dbReference>
<dbReference type="SUPFAM" id="SSF69360">
    <property type="entry name" value="Cell wall binding repeat"/>
    <property type="match status" value="2"/>
</dbReference>
<gene>
    <name evidence="1" type="ORF">J7I42_24045</name>
</gene>
<proteinExistence type="predicted"/>
<dbReference type="EMBL" id="JAGHKO010000006">
    <property type="protein sequence ID" value="MBO9203378.1"/>
    <property type="molecule type" value="Genomic_DNA"/>
</dbReference>
<evidence type="ECO:0000313" key="1">
    <source>
        <dbReference type="EMBL" id="MBO9203378.1"/>
    </source>
</evidence>
<comment type="caution">
    <text evidence="1">The sequence shown here is derived from an EMBL/GenBank/DDBJ whole genome shotgun (WGS) entry which is preliminary data.</text>
</comment>
<accession>A0ABS3YZM3</accession>
<organism evidence="1 2">
    <name type="scientific">Niastella soli</name>
    <dbReference type="NCBI Taxonomy" id="2821487"/>
    <lineage>
        <taxon>Bacteria</taxon>
        <taxon>Pseudomonadati</taxon>
        <taxon>Bacteroidota</taxon>
        <taxon>Chitinophagia</taxon>
        <taxon>Chitinophagales</taxon>
        <taxon>Chitinophagaceae</taxon>
        <taxon>Niastella</taxon>
    </lineage>
</organism>
<protein>
    <submittedName>
        <fullName evidence="1">WG repeat-containing protein</fullName>
    </submittedName>
</protein>
<dbReference type="PANTHER" id="PTHR37841">
    <property type="entry name" value="GLR2918 PROTEIN"/>
    <property type="match status" value="1"/>
</dbReference>
<evidence type="ECO:0000313" key="2">
    <source>
        <dbReference type="Proteomes" id="UP000677244"/>
    </source>
</evidence>
<sequence>MKHLLIIILTLFFTACKTTQLAIIKQNGKFGCIDKKGNLVIKPEWDWMLQGDKNKQILVEKDSLFGFVDNHGNVLIEPKYKSAMVFYDGFASVSNGNKFGFINIKGDTVIPFVFDDVFLGFSNGLSDVRVNDSCGYIDKSGKVVIPLIYKTSYPFLSDVASVETFDGQTLLIDKKGNTFAYNKDRYKYKRLWALNSYPGSFTTQTGQGRINKAGDTIVPPIYDVTGNLSDHMYIVELKGKWGAYNDKGKLIVEPKFDEIWHYNEGYANFKLNGKWGYVDKKGRIVIEPTFDYASQFENGLAYVEFNGKSGFVDKKGKFAIKPEFEINKDSEFQ</sequence>
<name>A0ABS3YZM3_9BACT</name>
<dbReference type="InterPro" id="IPR032774">
    <property type="entry name" value="WG_beta_rep"/>
</dbReference>
<keyword evidence="2" id="KW-1185">Reference proteome</keyword>
<dbReference type="Proteomes" id="UP000677244">
    <property type="component" value="Unassembled WGS sequence"/>
</dbReference>
<reference evidence="1 2" key="1">
    <citation type="submission" date="2021-03" db="EMBL/GenBank/DDBJ databases">
        <title>Assistant Professor.</title>
        <authorList>
            <person name="Huq M.A."/>
        </authorList>
    </citation>
    <scope>NUCLEOTIDE SEQUENCE [LARGE SCALE GENOMIC DNA]</scope>
    <source>
        <strain evidence="1 2">MAH-29</strain>
    </source>
</reference>
<dbReference type="PROSITE" id="PS51257">
    <property type="entry name" value="PROKAR_LIPOPROTEIN"/>
    <property type="match status" value="1"/>
</dbReference>
<dbReference type="Pfam" id="PF14903">
    <property type="entry name" value="WG_beta_rep"/>
    <property type="match status" value="7"/>
</dbReference>